<dbReference type="Proteomes" id="UP001320706">
    <property type="component" value="Unassembled WGS sequence"/>
</dbReference>
<reference evidence="1" key="1">
    <citation type="submission" date="2024-02" db="EMBL/GenBank/DDBJ databases">
        <title>Metagenome Assembled Genome of Zalaria obscura JY119.</title>
        <authorList>
            <person name="Vighnesh L."/>
            <person name="Jagadeeshwari U."/>
            <person name="Venkata Ramana C."/>
            <person name="Sasikala C."/>
        </authorList>
    </citation>
    <scope>NUCLEOTIDE SEQUENCE</scope>
    <source>
        <strain evidence="1">JY119</strain>
    </source>
</reference>
<proteinExistence type="predicted"/>
<accession>A0ACC3SGY1</accession>
<keyword evidence="2" id="KW-1185">Reference proteome</keyword>
<comment type="caution">
    <text evidence="1">The sequence shown here is derived from an EMBL/GenBank/DDBJ whole genome shotgun (WGS) entry which is preliminary data.</text>
</comment>
<name>A0ACC3SGY1_9PEZI</name>
<evidence type="ECO:0000313" key="1">
    <source>
        <dbReference type="EMBL" id="KAK8211427.1"/>
    </source>
</evidence>
<gene>
    <name evidence="1" type="ORF">M8818_003394</name>
</gene>
<dbReference type="EMBL" id="JAMKPW020000014">
    <property type="protein sequence ID" value="KAK8211427.1"/>
    <property type="molecule type" value="Genomic_DNA"/>
</dbReference>
<sequence length="356" mass="40021">MSVWGQDTPQYQLDWKTSPCYTALWSSPTYTPLTSNSASSVTTTNSHHNSGYRLYFTPMPSLVPVYASKKPRKPIVESYENNFLYILGVAASARTAEIRVRDPTSACCYDFIRSAAGAQCNLEDNCTVAKLQWSSLSALVLKRERLRPTRGDPKGSAHDENPPICFPGSAAGRIRNLDKPLQIPLRQEDLYVEPANAATRVPKDPSHHPFTGFYLAYPDENRPTTRGMVSTISDDPPMLNWIYVDKDTMEVKYSNRSGSIAHHVGDFDWTQEDPSDSDVTFDGWEGFLAVEEKRQSGEERSEWALYFDMDDDGLKKYKNGRKTVEVSLVRRVINQETNQWGVGQSGNIGVKATREV</sequence>
<evidence type="ECO:0000313" key="2">
    <source>
        <dbReference type="Proteomes" id="UP001320706"/>
    </source>
</evidence>
<protein>
    <submittedName>
        <fullName evidence="1">Uncharacterized protein</fullName>
    </submittedName>
</protein>
<organism evidence="1 2">
    <name type="scientific">Zalaria obscura</name>
    <dbReference type="NCBI Taxonomy" id="2024903"/>
    <lineage>
        <taxon>Eukaryota</taxon>
        <taxon>Fungi</taxon>
        <taxon>Dikarya</taxon>
        <taxon>Ascomycota</taxon>
        <taxon>Pezizomycotina</taxon>
        <taxon>Dothideomycetes</taxon>
        <taxon>Dothideomycetidae</taxon>
        <taxon>Dothideales</taxon>
        <taxon>Zalariaceae</taxon>
        <taxon>Zalaria</taxon>
    </lineage>
</organism>